<reference evidence="3 4" key="1">
    <citation type="submission" date="2017-05" db="EMBL/GenBank/DDBJ databases">
        <authorList>
            <person name="Varghese N."/>
            <person name="Submissions S."/>
        </authorList>
    </citation>
    <scope>NUCLEOTIDE SEQUENCE [LARGE SCALE GENOMIC DNA]</scope>
    <source>
        <strain evidence="3 4">DSM 28214</strain>
    </source>
</reference>
<dbReference type="Gene3D" id="3.40.50.1820">
    <property type="entry name" value="alpha/beta hydrolase"/>
    <property type="match status" value="1"/>
</dbReference>
<name>A0ABY1NYT0_9FLAO</name>
<dbReference type="InterPro" id="IPR050300">
    <property type="entry name" value="GDXG_lipolytic_enzyme"/>
</dbReference>
<dbReference type="InterPro" id="IPR029058">
    <property type="entry name" value="AB_hydrolase_fold"/>
</dbReference>
<gene>
    <name evidence="3" type="ORF">SAMN06264346_105127</name>
</gene>
<sequence>MKNYLYILGIVFTLTYSSCRQKTVNFGNNVSFAIEKNISYGKDSQQKMDIYSPEKQKKEKDVFIIIHGGGWRGGSKSELTAFTHNLMEKFPGNIFINLNYRLASSNRFAIPDQTDDIKKAMNHVEKTLKNQPRYILLGNSAGAHLSMLYAYKFDSAKKVKAVINIVGPADLNDSGFKNYDDYSFLEKHLIDPAIVLQNVSLMDFGSPSYWVSQKSPPTLSFYGTYDDVVPLSQGKILDSKLEQNKVYHESYEFNGNHVNWITEPNSDFLIKKIQLFLMKIDKDKTP</sequence>
<dbReference type="EMBL" id="FXTZ01000005">
    <property type="protein sequence ID" value="SMP19443.1"/>
    <property type="molecule type" value="Genomic_DNA"/>
</dbReference>
<accession>A0ABY1NYT0</accession>
<feature type="domain" description="BD-FAE-like" evidence="2">
    <location>
        <begin position="48"/>
        <end position="241"/>
    </location>
</feature>
<evidence type="ECO:0000256" key="1">
    <source>
        <dbReference type="ARBA" id="ARBA00022801"/>
    </source>
</evidence>
<dbReference type="RefSeq" id="WP_283422030.1">
    <property type="nucleotide sequence ID" value="NZ_FXTZ01000005.1"/>
</dbReference>
<dbReference type="InterPro" id="IPR049492">
    <property type="entry name" value="BD-FAE-like_dom"/>
</dbReference>
<organism evidence="3 4">
    <name type="scientific">Chryseobacterium profundimaris</name>
    <dbReference type="NCBI Taxonomy" id="1387275"/>
    <lineage>
        <taxon>Bacteria</taxon>
        <taxon>Pseudomonadati</taxon>
        <taxon>Bacteroidota</taxon>
        <taxon>Flavobacteriia</taxon>
        <taxon>Flavobacteriales</taxon>
        <taxon>Weeksellaceae</taxon>
        <taxon>Chryseobacterium group</taxon>
        <taxon>Chryseobacterium</taxon>
    </lineage>
</organism>
<dbReference type="Pfam" id="PF20434">
    <property type="entry name" value="BD-FAE"/>
    <property type="match status" value="1"/>
</dbReference>
<comment type="caution">
    <text evidence="3">The sequence shown here is derived from an EMBL/GenBank/DDBJ whole genome shotgun (WGS) entry which is preliminary data.</text>
</comment>
<dbReference type="Proteomes" id="UP001157960">
    <property type="component" value="Unassembled WGS sequence"/>
</dbReference>
<dbReference type="PANTHER" id="PTHR48081">
    <property type="entry name" value="AB HYDROLASE SUPERFAMILY PROTEIN C4A8.06C"/>
    <property type="match status" value="1"/>
</dbReference>
<evidence type="ECO:0000259" key="2">
    <source>
        <dbReference type="Pfam" id="PF20434"/>
    </source>
</evidence>
<evidence type="ECO:0000313" key="3">
    <source>
        <dbReference type="EMBL" id="SMP19443.1"/>
    </source>
</evidence>
<protein>
    <submittedName>
        <fullName evidence="3">Acetyl esterase/lipase</fullName>
    </submittedName>
</protein>
<keyword evidence="4" id="KW-1185">Reference proteome</keyword>
<proteinExistence type="predicted"/>
<evidence type="ECO:0000313" key="4">
    <source>
        <dbReference type="Proteomes" id="UP001157960"/>
    </source>
</evidence>
<dbReference type="SUPFAM" id="SSF53474">
    <property type="entry name" value="alpha/beta-Hydrolases"/>
    <property type="match status" value="1"/>
</dbReference>
<keyword evidence="1" id="KW-0378">Hydrolase</keyword>